<dbReference type="AlphaFoldDB" id="A0A4Y2VYT4"/>
<name>A0A4Y2VYT4_ARAVE</name>
<comment type="caution">
    <text evidence="1">The sequence shown here is derived from an EMBL/GenBank/DDBJ whole genome shotgun (WGS) entry which is preliminary data.</text>
</comment>
<gene>
    <name evidence="1" type="ORF">AVEN_108199_1</name>
</gene>
<organism evidence="1 2">
    <name type="scientific">Araneus ventricosus</name>
    <name type="common">Orbweaver spider</name>
    <name type="synonym">Epeira ventricosa</name>
    <dbReference type="NCBI Taxonomy" id="182803"/>
    <lineage>
        <taxon>Eukaryota</taxon>
        <taxon>Metazoa</taxon>
        <taxon>Ecdysozoa</taxon>
        <taxon>Arthropoda</taxon>
        <taxon>Chelicerata</taxon>
        <taxon>Arachnida</taxon>
        <taxon>Araneae</taxon>
        <taxon>Araneomorphae</taxon>
        <taxon>Entelegynae</taxon>
        <taxon>Araneoidea</taxon>
        <taxon>Araneidae</taxon>
        <taxon>Araneus</taxon>
    </lineage>
</organism>
<accession>A0A4Y2VYT4</accession>
<dbReference type="EMBL" id="BGPR01052999">
    <property type="protein sequence ID" value="GBO29811.1"/>
    <property type="molecule type" value="Genomic_DNA"/>
</dbReference>
<evidence type="ECO:0000313" key="1">
    <source>
        <dbReference type="EMBL" id="GBO29811.1"/>
    </source>
</evidence>
<keyword evidence="2" id="KW-1185">Reference proteome</keyword>
<dbReference type="OrthoDB" id="6470480at2759"/>
<sequence length="246" mass="28084">MDAFPTETSQRLVAVPQQNVLRPRSTYVVPPGINYLILTVQKTLFAVDVVDFESVREFTDFRTHSSFKLDEYDLPPPSSKGPKMIRPQDRVGQAPAKRQKSVHEQFLPQEPLPTIEIILNATDQIYFFENPIIPDNAWNEVLYSEPPQEDINKLLEEFALEPIPCVQRNVVLPSGVPPPPDNYFSEKIAIPSELPVVGGEVQDDLPLDLRTHCTAGPRRQHVFSVTYPLDLRVRPYLFVNKCIFFM</sequence>
<reference evidence="1 2" key="1">
    <citation type="journal article" date="2019" name="Sci. Rep.">
        <title>Orb-weaving spider Araneus ventricosus genome elucidates the spidroin gene catalogue.</title>
        <authorList>
            <person name="Kono N."/>
            <person name="Nakamura H."/>
            <person name="Ohtoshi R."/>
            <person name="Moran D.A.P."/>
            <person name="Shinohara A."/>
            <person name="Yoshida Y."/>
            <person name="Fujiwara M."/>
            <person name="Mori M."/>
            <person name="Tomita M."/>
            <person name="Arakawa K."/>
        </authorList>
    </citation>
    <scope>NUCLEOTIDE SEQUENCE [LARGE SCALE GENOMIC DNA]</scope>
</reference>
<protein>
    <submittedName>
        <fullName evidence="1">Uncharacterized protein</fullName>
    </submittedName>
</protein>
<evidence type="ECO:0000313" key="2">
    <source>
        <dbReference type="Proteomes" id="UP000499080"/>
    </source>
</evidence>
<dbReference type="Proteomes" id="UP000499080">
    <property type="component" value="Unassembled WGS sequence"/>
</dbReference>
<proteinExistence type="predicted"/>